<evidence type="ECO:0000256" key="2">
    <source>
        <dbReference type="ARBA" id="ARBA00022603"/>
    </source>
</evidence>
<reference evidence="9 10" key="1">
    <citation type="submission" date="2019-08" db="EMBL/GenBank/DDBJ databases">
        <authorList>
            <person name="Luo N."/>
        </authorList>
    </citation>
    <scope>NUCLEOTIDE SEQUENCE [LARGE SCALE GENOMIC DNA]</scope>
    <source>
        <strain evidence="9 10">NCIMB 9442</strain>
    </source>
</reference>
<evidence type="ECO:0000256" key="4">
    <source>
        <dbReference type="ARBA" id="ARBA00022691"/>
    </source>
</evidence>
<evidence type="ECO:0000313" key="10">
    <source>
        <dbReference type="Proteomes" id="UP001194469"/>
    </source>
</evidence>
<dbReference type="InterPro" id="IPR050750">
    <property type="entry name" value="C5-MTase"/>
</dbReference>
<evidence type="ECO:0000256" key="1">
    <source>
        <dbReference type="ARBA" id="ARBA00011975"/>
    </source>
</evidence>
<dbReference type="NCBIfam" id="TIGR00675">
    <property type="entry name" value="dcm"/>
    <property type="match status" value="1"/>
</dbReference>
<feature type="active site" evidence="7">
    <location>
        <position position="73"/>
    </location>
</feature>
<evidence type="ECO:0000256" key="8">
    <source>
        <dbReference type="RuleBase" id="RU000416"/>
    </source>
</evidence>
<dbReference type="InterPro" id="IPR029063">
    <property type="entry name" value="SAM-dependent_MTases_sf"/>
</dbReference>
<dbReference type="SUPFAM" id="SSF53335">
    <property type="entry name" value="S-adenosyl-L-methionine-dependent methyltransferases"/>
    <property type="match status" value="1"/>
</dbReference>
<keyword evidence="5" id="KW-0680">Restriction system</keyword>
<dbReference type="PROSITE" id="PS51679">
    <property type="entry name" value="SAM_MT_C5"/>
    <property type="match status" value="1"/>
</dbReference>
<comment type="similarity">
    <text evidence="7 8">Belongs to the class I-like SAM-binding methyltransferase superfamily. C5-methyltransferase family.</text>
</comment>
<dbReference type="EMBL" id="VRYY01000486">
    <property type="protein sequence ID" value="MBG3878161.1"/>
    <property type="molecule type" value="Genomic_DNA"/>
</dbReference>
<dbReference type="Pfam" id="PF00145">
    <property type="entry name" value="DNA_methylase"/>
    <property type="match status" value="1"/>
</dbReference>
<dbReference type="PANTHER" id="PTHR46098">
    <property type="entry name" value="TRNA (CYTOSINE(38)-C(5))-METHYLTRANSFERASE"/>
    <property type="match status" value="1"/>
</dbReference>
<keyword evidence="2 7" id="KW-0489">Methyltransferase</keyword>
<dbReference type="PANTHER" id="PTHR46098:SF1">
    <property type="entry name" value="TRNA (CYTOSINE(38)-C(5))-METHYLTRANSFERASE"/>
    <property type="match status" value="1"/>
</dbReference>
<dbReference type="InterPro" id="IPR001525">
    <property type="entry name" value="C5_MeTfrase"/>
</dbReference>
<keyword evidence="3 7" id="KW-0808">Transferase</keyword>
<dbReference type="GO" id="GO:0008168">
    <property type="term" value="F:methyltransferase activity"/>
    <property type="evidence" value="ECO:0007669"/>
    <property type="project" value="UniProtKB-KW"/>
</dbReference>
<sequence>MGFYEFFSGGGMARIGLGSGWPCLFANDFDPNKATAYRAFFGPSQELRGDSITDLETSDLPGHADLAWASFPCQDLSLAGNYAGLKGERSGLFWAFWRLMQGLRVEGRAPRMIVLENVRGMITSHQGRDFAAVCESLAQEGYRYAPLLVDAQLFLPQSRPRLFVVAFGPDARPDSSMVGNGPTAPWHPNSFAYAYDRLSSKAKAAWLWLTPSRPTAKPGKLSDLIEDTPTGVRWHTAFETKRILDLMSPLHLEKVKKAKEEGSRRVGTVYKRTRPQDDGTKAQRAEVRFDEVAGCLRTPAGGSSRQIIMVVEDNKVRTRLLSPREAARLMGLPESYPLPQRYNDAYHLIGDGVAVPVVSWLARTVIEPCLHLKSRKVAA</sequence>
<name>A0ABS0J897_9BACT</name>
<organism evidence="9 10">
    <name type="scientific">Nitratidesulfovibrio oxamicus</name>
    <dbReference type="NCBI Taxonomy" id="32016"/>
    <lineage>
        <taxon>Bacteria</taxon>
        <taxon>Pseudomonadati</taxon>
        <taxon>Thermodesulfobacteriota</taxon>
        <taxon>Desulfovibrionia</taxon>
        <taxon>Desulfovibrionales</taxon>
        <taxon>Desulfovibrionaceae</taxon>
        <taxon>Nitratidesulfovibrio</taxon>
    </lineage>
</organism>
<dbReference type="GO" id="GO:0032259">
    <property type="term" value="P:methylation"/>
    <property type="evidence" value="ECO:0007669"/>
    <property type="project" value="UniProtKB-KW"/>
</dbReference>
<dbReference type="Gene3D" id="3.90.120.10">
    <property type="entry name" value="DNA Methylase, subunit A, domain 2"/>
    <property type="match status" value="1"/>
</dbReference>
<evidence type="ECO:0000256" key="6">
    <source>
        <dbReference type="ARBA" id="ARBA00047422"/>
    </source>
</evidence>
<dbReference type="RefSeq" id="WP_196610154.1">
    <property type="nucleotide sequence ID" value="NZ_VRYY01000486.1"/>
</dbReference>
<proteinExistence type="inferred from homology"/>
<dbReference type="PRINTS" id="PR00105">
    <property type="entry name" value="C5METTRFRASE"/>
</dbReference>
<dbReference type="EC" id="2.1.1.37" evidence="1"/>
<evidence type="ECO:0000313" key="9">
    <source>
        <dbReference type="EMBL" id="MBG3878161.1"/>
    </source>
</evidence>
<protein>
    <recommendedName>
        <fullName evidence="1">DNA (cytosine-5-)-methyltransferase</fullName>
        <ecNumber evidence="1">2.1.1.37</ecNumber>
    </recommendedName>
</protein>
<keyword evidence="4 7" id="KW-0949">S-adenosyl-L-methionine</keyword>
<dbReference type="Proteomes" id="UP001194469">
    <property type="component" value="Unassembled WGS sequence"/>
</dbReference>
<evidence type="ECO:0000256" key="3">
    <source>
        <dbReference type="ARBA" id="ARBA00022679"/>
    </source>
</evidence>
<accession>A0ABS0J897</accession>
<dbReference type="Gene3D" id="3.40.50.150">
    <property type="entry name" value="Vaccinia Virus protein VP39"/>
    <property type="match status" value="1"/>
</dbReference>
<comment type="catalytic activity">
    <reaction evidence="6">
        <text>a 2'-deoxycytidine in DNA + S-adenosyl-L-methionine = a 5-methyl-2'-deoxycytidine in DNA + S-adenosyl-L-homocysteine + H(+)</text>
        <dbReference type="Rhea" id="RHEA:13681"/>
        <dbReference type="Rhea" id="RHEA-COMP:11369"/>
        <dbReference type="Rhea" id="RHEA-COMP:11370"/>
        <dbReference type="ChEBI" id="CHEBI:15378"/>
        <dbReference type="ChEBI" id="CHEBI:57856"/>
        <dbReference type="ChEBI" id="CHEBI:59789"/>
        <dbReference type="ChEBI" id="CHEBI:85452"/>
        <dbReference type="ChEBI" id="CHEBI:85454"/>
        <dbReference type="EC" id="2.1.1.37"/>
    </reaction>
</comment>
<comment type="caution">
    <text evidence="9">The sequence shown here is derived from an EMBL/GenBank/DDBJ whole genome shotgun (WGS) entry which is preliminary data.</text>
</comment>
<keyword evidence="10" id="KW-1185">Reference proteome</keyword>
<evidence type="ECO:0000256" key="5">
    <source>
        <dbReference type="ARBA" id="ARBA00022747"/>
    </source>
</evidence>
<gene>
    <name evidence="9" type="ORF">FVW20_14370</name>
</gene>
<evidence type="ECO:0000256" key="7">
    <source>
        <dbReference type="PROSITE-ProRule" id="PRU01016"/>
    </source>
</evidence>